<dbReference type="GO" id="GO:0003677">
    <property type="term" value="F:DNA binding"/>
    <property type="evidence" value="ECO:0007669"/>
    <property type="project" value="UniProtKB-UniRule"/>
</dbReference>
<comment type="function">
    <text evidence="3">DNA-dependent ATPase and ATP-dependent 5'-3' DNA helicase. Has no activity on blunt DNA or DNA with 3'-overhangs, requires at least 10 bases of 5'-ssDNA for helicase activity.</text>
</comment>
<dbReference type="Pfam" id="PF13245">
    <property type="entry name" value="AAA_19"/>
    <property type="match status" value="1"/>
</dbReference>
<comment type="catalytic activity">
    <reaction evidence="3">
        <text>ATP + H2O = ADP + phosphate + H(+)</text>
        <dbReference type="Rhea" id="RHEA:13065"/>
        <dbReference type="ChEBI" id="CHEBI:15377"/>
        <dbReference type="ChEBI" id="CHEBI:15378"/>
        <dbReference type="ChEBI" id="CHEBI:30616"/>
        <dbReference type="ChEBI" id="CHEBI:43474"/>
        <dbReference type="ChEBI" id="CHEBI:456216"/>
        <dbReference type="EC" id="5.6.2.3"/>
    </reaction>
</comment>
<dbReference type="SUPFAM" id="SSF47781">
    <property type="entry name" value="RuvA domain 2-like"/>
    <property type="match status" value="1"/>
</dbReference>
<dbReference type="Pfam" id="PF14490">
    <property type="entry name" value="HHH_RecD2"/>
    <property type="match status" value="1"/>
</dbReference>
<keyword evidence="1 3" id="KW-0547">Nucleotide-binding</keyword>
<keyword evidence="3" id="KW-0378">Hydrolase</keyword>
<evidence type="ECO:0000313" key="5">
    <source>
        <dbReference type="EMBL" id="TCL64809.1"/>
    </source>
</evidence>
<protein>
    <recommendedName>
        <fullName evidence="3">ATP-dependent RecD2 DNA helicase</fullName>
        <ecNumber evidence="3">5.6.2.3</ecNumber>
    </recommendedName>
    <alternativeName>
        <fullName evidence="3">DNA 5'-3' helicase subunit RecD2</fullName>
    </alternativeName>
</protein>
<keyword evidence="3" id="KW-0347">Helicase</keyword>
<dbReference type="InterPro" id="IPR041451">
    <property type="entry name" value="RecD2_SH13"/>
</dbReference>
<reference evidence="5 6" key="1">
    <citation type="submission" date="2019-03" db="EMBL/GenBank/DDBJ databases">
        <title>Genomic Encyclopedia of Type Strains, Phase IV (KMG-IV): sequencing the most valuable type-strain genomes for metagenomic binning, comparative biology and taxonomic classification.</title>
        <authorList>
            <person name="Goeker M."/>
        </authorList>
    </citation>
    <scope>NUCLEOTIDE SEQUENCE [LARGE SCALE GENOMIC DNA]</scope>
    <source>
        <strain evidence="5 6">LX-B</strain>
    </source>
</reference>
<dbReference type="InterPro" id="IPR029493">
    <property type="entry name" value="RecD2-like_HHH"/>
</dbReference>
<dbReference type="InterPro" id="IPR010994">
    <property type="entry name" value="RuvA_2-like"/>
</dbReference>
<dbReference type="Pfam" id="PF23139">
    <property type="entry name" value="OB_YrrC"/>
    <property type="match status" value="1"/>
</dbReference>
<evidence type="ECO:0000313" key="6">
    <source>
        <dbReference type="Proteomes" id="UP000295008"/>
    </source>
</evidence>
<name>A0A4R1RFX6_HYDET</name>
<dbReference type="GO" id="GO:0005524">
    <property type="term" value="F:ATP binding"/>
    <property type="evidence" value="ECO:0007669"/>
    <property type="project" value="UniProtKB-UniRule"/>
</dbReference>
<comment type="caution">
    <text evidence="5">The sequence shown here is derived from an EMBL/GenBank/DDBJ whole genome shotgun (WGS) entry which is preliminary data.</text>
</comment>
<feature type="domain" description="AAA+ ATPase" evidence="4">
    <location>
        <begin position="337"/>
        <end position="488"/>
    </location>
</feature>
<dbReference type="InterPro" id="IPR055446">
    <property type="entry name" value="RecD2_N_OB"/>
</dbReference>
<evidence type="ECO:0000256" key="2">
    <source>
        <dbReference type="ARBA" id="ARBA00022840"/>
    </source>
</evidence>
<dbReference type="PANTHER" id="PTHR43788">
    <property type="entry name" value="DNA2/NAM7 HELICASE FAMILY MEMBER"/>
    <property type="match status" value="1"/>
</dbReference>
<proteinExistence type="inferred from homology"/>
<gene>
    <name evidence="3" type="primary">recD2</name>
    <name evidence="5" type="ORF">EDC14_1018108</name>
</gene>
<dbReference type="EMBL" id="SLUN01000018">
    <property type="protein sequence ID" value="TCL64809.1"/>
    <property type="molecule type" value="Genomic_DNA"/>
</dbReference>
<dbReference type="GO" id="GO:0016887">
    <property type="term" value="F:ATP hydrolysis activity"/>
    <property type="evidence" value="ECO:0007669"/>
    <property type="project" value="RHEA"/>
</dbReference>
<keyword evidence="3" id="KW-0238">DNA-binding</keyword>
<dbReference type="NCBIfam" id="TIGR01448">
    <property type="entry name" value="recD_rel"/>
    <property type="match status" value="1"/>
</dbReference>
<dbReference type="CDD" id="cd18809">
    <property type="entry name" value="SF1_C_RecD"/>
    <property type="match status" value="1"/>
</dbReference>
<dbReference type="Proteomes" id="UP000295008">
    <property type="component" value="Unassembled WGS sequence"/>
</dbReference>
<keyword evidence="6" id="KW-1185">Reference proteome</keyword>
<dbReference type="InterPro" id="IPR027417">
    <property type="entry name" value="P-loop_NTPase"/>
</dbReference>
<dbReference type="Gene3D" id="3.40.50.300">
    <property type="entry name" value="P-loop containing nucleotide triphosphate hydrolases"/>
    <property type="match status" value="2"/>
</dbReference>
<evidence type="ECO:0000256" key="1">
    <source>
        <dbReference type="ARBA" id="ARBA00022741"/>
    </source>
</evidence>
<feature type="binding site" evidence="3">
    <location>
        <begin position="348"/>
        <end position="352"/>
    </location>
    <ligand>
        <name>ATP</name>
        <dbReference type="ChEBI" id="CHEBI:30616"/>
    </ligand>
</feature>
<dbReference type="AlphaFoldDB" id="A0A4R1RFX6"/>
<dbReference type="InterPro" id="IPR027785">
    <property type="entry name" value="UvrD-like_helicase_C"/>
</dbReference>
<dbReference type="CDD" id="cd17933">
    <property type="entry name" value="DEXSc_RecD-like"/>
    <property type="match status" value="1"/>
</dbReference>
<comment type="similarity">
    <text evidence="3">Belongs to the RecD family. RecD2 subfamily.</text>
</comment>
<dbReference type="InterPro" id="IPR006345">
    <property type="entry name" value="RecD2"/>
</dbReference>
<organism evidence="5 6">
    <name type="scientific">Hydrogenispora ethanolica</name>
    <dbReference type="NCBI Taxonomy" id="1082276"/>
    <lineage>
        <taxon>Bacteria</taxon>
        <taxon>Bacillati</taxon>
        <taxon>Bacillota</taxon>
        <taxon>Hydrogenispora</taxon>
    </lineage>
</organism>
<dbReference type="Pfam" id="PF13538">
    <property type="entry name" value="UvrD_C_2"/>
    <property type="match status" value="1"/>
</dbReference>
<dbReference type="SMART" id="SM00382">
    <property type="entry name" value="AAA"/>
    <property type="match status" value="1"/>
</dbReference>
<dbReference type="GO" id="GO:0043139">
    <property type="term" value="F:5'-3' DNA helicase activity"/>
    <property type="evidence" value="ECO:0007669"/>
    <property type="project" value="UniProtKB-UniRule"/>
</dbReference>
<dbReference type="Pfam" id="PF14520">
    <property type="entry name" value="HHH_5"/>
    <property type="match status" value="1"/>
</dbReference>
<dbReference type="Gene3D" id="1.10.150.20">
    <property type="entry name" value="5' to 3' exonuclease, C-terminal subdomain"/>
    <property type="match status" value="1"/>
</dbReference>
<accession>A0A4R1RFX6</accession>
<dbReference type="GO" id="GO:0017116">
    <property type="term" value="F:single-stranded DNA helicase activity"/>
    <property type="evidence" value="ECO:0007669"/>
    <property type="project" value="TreeGrafter"/>
</dbReference>
<dbReference type="GO" id="GO:0006310">
    <property type="term" value="P:DNA recombination"/>
    <property type="evidence" value="ECO:0007669"/>
    <property type="project" value="InterPro"/>
</dbReference>
<dbReference type="Gene3D" id="1.10.10.2220">
    <property type="match status" value="1"/>
</dbReference>
<sequence>MADTRTELEGTVEQVVFCNPENGYTVVRLKANSGGPVTAVGNLPPLFNGEVLQLTGNWTHHKEYGQQFQIEQWRQVVPQTLLGIERYLSSGLIKGVGPVTAKKIVQKFGLASLEIIQSDPLRLTEISGISENKAERIARGLADHSAIEQIMVFLQGVGVSPAYALKIYRAYRNAAIAIVKENPYRLADEVFGIGFKIADQIARKVGIKEDSPYRIRAGLRYRLNEHCSEGHVFAHENDFLTQAAAELNVNELQLVGGLEDLIADKEIFRERYQERNILYLAPFYYSETGVTAKLREMLQTPPQEVELELAGWLAGYEAHHQVKLADGQRQAVGMALDSGLLVITGGPGTGKTTIIRAVVELFKDNGLDVLLAAPTGRAAKRLAESTHTPTKTIHRLLGYGGANGAPGHFQMNEKEPLDADVLIIDEFSMVDLLLFYHLLKAVQPGTRLVLVGDVDQLPSVGPGSVLRDLIRSAAVPTVRLNTIFRQAGGSMIVANAHKINQGQFPYLAKNDDFFFIEDDNPEHITTVLPGLVKTRLPEYLHCDPIEDIQVLTPMRRTITGVENLNQVLQAALNPAAADKPELKNGAVSFRIGDKVMQLKNDYQKQVYNGDIGRIRRIDAEERSMTVVFPEVEGERTVLYEAEELDQLVLAYAMSVHKSQGNEYPVIVMPVTTQHFLMLQRNLLYTAVTRAKKMVVLIGTKKALAIAIKNNRIEERLSLLQERLRMAFL</sequence>
<keyword evidence="2 3" id="KW-0067">ATP-binding</keyword>
<dbReference type="EC" id="5.6.2.3" evidence="3"/>
<dbReference type="GO" id="GO:0009338">
    <property type="term" value="C:exodeoxyribonuclease V complex"/>
    <property type="evidence" value="ECO:0007669"/>
    <property type="project" value="TreeGrafter"/>
</dbReference>
<evidence type="ECO:0000256" key="3">
    <source>
        <dbReference type="HAMAP-Rule" id="MF_01488"/>
    </source>
</evidence>
<keyword evidence="3" id="KW-0413">Isomerase</keyword>
<dbReference type="HAMAP" id="MF_01488">
    <property type="entry name" value="RecD2"/>
    <property type="match status" value="1"/>
</dbReference>
<dbReference type="Gene3D" id="2.30.30.940">
    <property type="match status" value="1"/>
</dbReference>
<dbReference type="InterPro" id="IPR003593">
    <property type="entry name" value="AAA+_ATPase"/>
</dbReference>
<dbReference type="OrthoDB" id="9803432at2"/>
<dbReference type="RefSeq" id="WP_132015133.1">
    <property type="nucleotide sequence ID" value="NZ_SLUN01000018.1"/>
</dbReference>
<evidence type="ECO:0000259" key="4">
    <source>
        <dbReference type="SMART" id="SM00382"/>
    </source>
</evidence>
<dbReference type="PANTHER" id="PTHR43788:SF6">
    <property type="entry name" value="DNA HELICASE B"/>
    <property type="match status" value="1"/>
</dbReference>
<dbReference type="SUPFAM" id="SSF52540">
    <property type="entry name" value="P-loop containing nucleoside triphosphate hydrolases"/>
    <property type="match status" value="2"/>
</dbReference>
<dbReference type="Pfam" id="PF18335">
    <property type="entry name" value="SH3_13"/>
    <property type="match status" value="1"/>
</dbReference>
<dbReference type="InterPro" id="IPR050534">
    <property type="entry name" value="Coronavir_polyprotein_1ab"/>
</dbReference>